<evidence type="ECO:0000256" key="4">
    <source>
        <dbReference type="ARBA" id="ARBA00023125"/>
    </source>
</evidence>
<evidence type="ECO:0000256" key="5">
    <source>
        <dbReference type="PROSITE-ProRule" id="PRU00723"/>
    </source>
</evidence>
<dbReference type="PROSITE" id="PS51698">
    <property type="entry name" value="U_BOX"/>
    <property type="match status" value="1"/>
</dbReference>
<keyword evidence="10" id="KW-1185">Reference proteome</keyword>
<dbReference type="Proteomes" id="UP000187209">
    <property type="component" value="Unassembled WGS sequence"/>
</dbReference>
<dbReference type="InterPro" id="IPR000571">
    <property type="entry name" value="Znf_CCCH"/>
</dbReference>
<dbReference type="PANTHER" id="PTHR14493:SF50">
    <property type="entry name" value="RING FINGER PROTEIN UNKEMPT"/>
    <property type="match status" value="1"/>
</dbReference>
<evidence type="ECO:0000256" key="2">
    <source>
        <dbReference type="ARBA" id="ARBA00022771"/>
    </source>
</evidence>
<evidence type="ECO:0000259" key="8">
    <source>
        <dbReference type="PROSITE" id="PS51698"/>
    </source>
</evidence>
<dbReference type="InterPro" id="IPR045234">
    <property type="entry name" value="Unkempt-like"/>
</dbReference>
<dbReference type="EMBL" id="MPUH01000209">
    <property type="protein sequence ID" value="OMJ86333.1"/>
    <property type="molecule type" value="Genomic_DNA"/>
</dbReference>
<evidence type="ECO:0008006" key="11">
    <source>
        <dbReference type="Google" id="ProtNLM"/>
    </source>
</evidence>
<dbReference type="GO" id="GO:0008270">
    <property type="term" value="F:zinc ion binding"/>
    <property type="evidence" value="ECO:0007669"/>
    <property type="project" value="UniProtKB-KW"/>
</dbReference>
<dbReference type="Pfam" id="PF04564">
    <property type="entry name" value="U-box"/>
    <property type="match status" value="1"/>
</dbReference>
<feature type="zinc finger region" description="C3H1-type" evidence="5">
    <location>
        <begin position="202"/>
        <end position="231"/>
    </location>
</feature>
<keyword evidence="4" id="KW-0238">DNA-binding</keyword>
<dbReference type="GO" id="GO:0004842">
    <property type="term" value="F:ubiquitin-protein transferase activity"/>
    <property type="evidence" value="ECO:0007669"/>
    <property type="project" value="InterPro"/>
</dbReference>
<dbReference type="PANTHER" id="PTHR14493">
    <property type="entry name" value="UNKEMPT FAMILY MEMBER"/>
    <property type="match status" value="1"/>
</dbReference>
<dbReference type="InterPro" id="IPR057444">
    <property type="entry name" value="Znf-CCCH_AtC3H23-like"/>
</dbReference>
<dbReference type="SMART" id="SM00504">
    <property type="entry name" value="Ubox"/>
    <property type="match status" value="1"/>
</dbReference>
<reference evidence="9 10" key="1">
    <citation type="submission" date="2016-11" db="EMBL/GenBank/DDBJ databases">
        <title>The macronuclear genome of Stentor coeruleus: a giant cell with tiny introns.</title>
        <authorList>
            <person name="Slabodnick M."/>
            <person name="Ruby J.G."/>
            <person name="Reiff S.B."/>
            <person name="Swart E.C."/>
            <person name="Gosai S."/>
            <person name="Prabakaran S."/>
            <person name="Witkowska E."/>
            <person name="Larue G.E."/>
            <person name="Fisher S."/>
            <person name="Freeman R.M."/>
            <person name="Gunawardena J."/>
            <person name="Chu W."/>
            <person name="Stover N.A."/>
            <person name="Gregory B.D."/>
            <person name="Nowacki M."/>
            <person name="Derisi J."/>
            <person name="Roy S.W."/>
            <person name="Marshall W.F."/>
            <person name="Sood P."/>
        </authorList>
    </citation>
    <scope>NUCLEOTIDE SEQUENCE [LARGE SCALE GENOMIC DNA]</scope>
    <source>
        <strain evidence="9">WM001</strain>
    </source>
</reference>
<evidence type="ECO:0000313" key="10">
    <source>
        <dbReference type="Proteomes" id="UP000187209"/>
    </source>
</evidence>
<evidence type="ECO:0000259" key="7">
    <source>
        <dbReference type="PROSITE" id="PS50103"/>
    </source>
</evidence>
<dbReference type="InterPro" id="IPR003613">
    <property type="entry name" value="Ubox_domain"/>
</dbReference>
<keyword evidence="2 5" id="KW-0863">Zinc-finger</keyword>
<feature type="compositionally biased region" description="Polar residues" evidence="6">
    <location>
        <begin position="480"/>
        <end position="510"/>
    </location>
</feature>
<dbReference type="Gene3D" id="3.30.40.10">
    <property type="entry name" value="Zinc/RING finger domain, C3HC4 (zinc finger)"/>
    <property type="match status" value="1"/>
</dbReference>
<evidence type="ECO:0000313" key="9">
    <source>
        <dbReference type="EMBL" id="OMJ86333.1"/>
    </source>
</evidence>
<sequence>MSMEEPYHLAILTNYLVRPCPGSCENPQLCLFYHSLGERRRCPFNGNELAYSDHMCQNVSKGISCEDSCRYTHNFQEIVYHPNRYKVSWCEQASCKGYYLCYQAHRSNEKLRIATHFTVSPQYTPTNFSTHLDLLTFKVNLCNISEPHNPKLCVFYHSTRDRRRLGNYSYEMCAENEKDLCGNPDTCLKSHNRVEQLYHPDKYKMKFCTFYPKKIHECEYSSYCSFAHSETDIKIELVHNYQRNEDFYMYSFKTVWCPFILQHDKAMCVYAHNWQDFRRKPKDVNFTDLTQPTGMCCAYNSVPCPSWKSSNFILSYEEGGCKNMTSCKKCHGWKEIEYHPNTYKMKPCSQGKKCTKQQDCPFYHSNKDRRTCDMSPLKEVSNRFIGITPHPQKQFLSPETFKGFQTPFVFKQSAPVFQPSSSNVDQVKQINSTTDEFVLHRGTANRFNSKATEEFTLRRNEAPKNYPSVEEFPFLGSMPSMPSTPNPKSFSRCDSTFSQGTPVRTPGGNSYLMTPQSKDLDSRVLQFLSRHKLKHLSSRFKGVKWEDLDTFHLYDDNEDEEFQEAWLEEKEDQDQLDELIMTDIALFTGQKTGQTPDLKKFAGQDEVEDFIVTFPKSSFIPTHLKCPITKKLMRDPAVFSLDGRTYERVAIIKYIQTSYQTLEAQQLVRNLHSDKFIREELLSRFS</sequence>
<organism evidence="9 10">
    <name type="scientific">Stentor coeruleus</name>
    <dbReference type="NCBI Taxonomy" id="5963"/>
    <lineage>
        <taxon>Eukaryota</taxon>
        <taxon>Sar</taxon>
        <taxon>Alveolata</taxon>
        <taxon>Ciliophora</taxon>
        <taxon>Postciliodesmatophora</taxon>
        <taxon>Heterotrichea</taxon>
        <taxon>Heterotrichida</taxon>
        <taxon>Stentoridae</taxon>
        <taxon>Stentor</taxon>
    </lineage>
</organism>
<dbReference type="GO" id="GO:0016567">
    <property type="term" value="P:protein ubiquitination"/>
    <property type="evidence" value="ECO:0007669"/>
    <property type="project" value="InterPro"/>
</dbReference>
<gene>
    <name evidence="9" type="ORF">SteCoe_12184</name>
</gene>
<dbReference type="OrthoDB" id="20534at2759"/>
<dbReference type="AlphaFoldDB" id="A0A1R2CBF4"/>
<dbReference type="SUPFAM" id="SSF57850">
    <property type="entry name" value="RING/U-box"/>
    <property type="match status" value="1"/>
</dbReference>
<keyword evidence="1 5" id="KW-0479">Metal-binding</keyword>
<dbReference type="InterPro" id="IPR013083">
    <property type="entry name" value="Znf_RING/FYVE/PHD"/>
</dbReference>
<proteinExistence type="predicted"/>
<feature type="domain" description="C3H1-type" evidence="7">
    <location>
        <begin position="202"/>
        <end position="231"/>
    </location>
</feature>
<evidence type="ECO:0000256" key="1">
    <source>
        <dbReference type="ARBA" id="ARBA00022723"/>
    </source>
</evidence>
<feature type="domain" description="U-box" evidence="8">
    <location>
        <begin position="619"/>
        <end position="686"/>
    </location>
</feature>
<dbReference type="GO" id="GO:0003677">
    <property type="term" value="F:DNA binding"/>
    <property type="evidence" value="ECO:0007669"/>
    <property type="project" value="UniProtKB-KW"/>
</dbReference>
<comment type="caution">
    <text evidence="9">The sequence shown here is derived from an EMBL/GenBank/DDBJ whole genome shotgun (WGS) entry which is preliminary data.</text>
</comment>
<dbReference type="Pfam" id="PF25512">
    <property type="entry name" value="zf-CCCH_AtC3H23"/>
    <property type="match status" value="1"/>
</dbReference>
<dbReference type="SMART" id="SM00356">
    <property type="entry name" value="ZnF_C3H1"/>
    <property type="match status" value="5"/>
</dbReference>
<accession>A0A1R2CBF4</accession>
<evidence type="ECO:0000256" key="3">
    <source>
        <dbReference type="ARBA" id="ARBA00022833"/>
    </source>
</evidence>
<name>A0A1R2CBF4_9CILI</name>
<feature type="region of interest" description="Disordered" evidence="6">
    <location>
        <begin position="477"/>
        <end position="510"/>
    </location>
</feature>
<keyword evidence="3 5" id="KW-0862">Zinc</keyword>
<protein>
    <recommendedName>
        <fullName evidence="11">U-box domain-containing protein</fullName>
    </recommendedName>
</protein>
<dbReference type="PROSITE" id="PS50103">
    <property type="entry name" value="ZF_C3H1"/>
    <property type="match status" value="1"/>
</dbReference>
<evidence type="ECO:0000256" key="6">
    <source>
        <dbReference type="SAM" id="MobiDB-lite"/>
    </source>
</evidence>